<keyword evidence="1" id="KW-1133">Transmembrane helix</keyword>
<evidence type="ECO:0000256" key="1">
    <source>
        <dbReference type="SAM" id="Phobius"/>
    </source>
</evidence>
<comment type="caution">
    <text evidence="3">The sequence shown here is derived from an EMBL/GenBank/DDBJ whole genome shotgun (WGS) entry which is preliminary data.</text>
</comment>
<keyword evidence="1" id="KW-0472">Membrane</keyword>
<accession>A0ABP5DUU4</accession>
<feature type="transmembrane region" description="Helical" evidence="1">
    <location>
        <begin position="88"/>
        <end position="110"/>
    </location>
</feature>
<evidence type="ECO:0000313" key="3">
    <source>
        <dbReference type="EMBL" id="GAA1984904.1"/>
    </source>
</evidence>
<dbReference type="EMBL" id="BAAAOH010000001">
    <property type="protein sequence ID" value="GAA1984904.1"/>
    <property type="molecule type" value="Genomic_DNA"/>
</dbReference>
<feature type="transmembrane region" description="Helical" evidence="1">
    <location>
        <begin position="52"/>
        <end position="68"/>
    </location>
</feature>
<feature type="domain" description="Acyltransferase 3" evidence="2">
    <location>
        <begin position="17"/>
        <end position="336"/>
    </location>
</feature>
<feature type="transmembrane region" description="Helical" evidence="1">
    <location>
        <begin position="21"/>
        <end position="40"/>
    </location>
</feature>
<name>A0ABP5DUU4_9MICO</name>
<feature type="transmembrane region" description="Helical" evidence="1">
    <location>
        <begin position="159"/>
        <end position="179"/>
    </location>
</feature>
<gene>
    <name evidence="3" type="ORF">GCM10009777_18590</name>
</gene>
<feature type="transmembrane region" description="Helical" evidence="1">
    <location>
        <begin position="319"/>
        <end position="339"/>
    </location>
</feature>
<feature type="transmembrane region" description="Helical" evidence="1">
    <location>
        <begin position="241"/>
        <end position="259"/>
    </location>
</feature>
<dbReference type="GO" id="GO:0016746">
    <property type="term" value="F:acyltransferase activity"/>
    <property type="evidence" value="ECO:0007669"/>
    <property type="project" value="UniProtKB-KW"/>
</dbReference>
<dbReference type="Proteomes" id="UP001500326">
    <property type="component" value="Unassembled WGS sequence"/>
</dbReference>
<protein>
    <submittedName>
        <fullName evidence="3">Acyltransferase</fullName>
    </submittedName>
</protein>
<keyword evidence="1" id="KW-0812">Transmembrane</keyword>
<sequence length="368" mass="40645">MSLPAALRGTPYPYRKNSLNLFRLILAALVLFAHSWYITGQGTGPLIQGENLGGWAVAGFFVLSGFLITRSRLRTSPGEYLLHRVARIYPAFVVVLVVTAFVFGPVALLIQQGSLSGYLTTPVTPFQYVWGNITLYIDHYSIGVTLQSVPYPGAWNGSLWTLFYEFLCYIVIWVLGFIAIFRRSPILVGVLWLLSVATWAYVGAAHRVGLDMSFELFSRLLPFFLGGSLIYFVVERIGVNRLLGIGALVLTVALILLIPHWGGQAAAPVLAYGLLSLSTWVRQPSWVARNDVSYGFYIYAWPVQQLVVLIGGAALGMPVYILITIVVTFALAWLSWVLIERPAMLLVRPTGERLRPEPVGPPGDIQEG</sequence>
<dbReference type="PANTHER" id="PTHR23028">
    <property type="entry name" value="ACETYLTRANSFERASE"/>
    <property type="match status" value="1"/>
</dbReference>
<dbReference type="RefSeq" id="WP_344060903.1">
    <property type="nucleotide sequence ID" value="NZ_BAAAOH010000001.1"/>
</dbReference>
<reference evidence="4" key="1">
    <citation type="journal article" date="2019" name="Int. J. Syst. Evol. Microbiol.">
        <title>The Global Catalogue of Microorganisms (GCM) 10K type strain sequencing project: providing services to taxonomists for standard genome sequencing and annotation.</title>
        <authorList>
            <consortium name="The Broad Institute Genomics Platform"/>
            <consortium name="The Broad Institute Genome Sequencing Center for Infectious Disease"/>
            <person name="Wu L."/>
            <person name="Ma J."/>
        </authorList>
    </citation>
    <scope>NUCLEOTIDE SEQUENCE [LARGE SCALE GENOMIC DNA]</scope>
    <source>
        <strain evidence="4">JCM 14902</strain>
    </source>
</reference>
<keyword evidence="3" id="KW-0808">Transferase</keyword>
<dbReference type="InterPro" id="IPR002656">
    <property type="entry name" value="Acyl_transf_3_dom"/>
</dbReference>
<dbReference type="InterPro" id="IPR050879">
    <property type="entry name" value="Acyltransferase_3"/>
</dbReference>
<feature type="transmembrane region" description="Helical" evidence="1">
    <location>
        <begin position="186"/>
        <end position="204"/>
    </location>
</feature>
<organism evidence="3 4">
    <name type="scientific">Microbacterium pumilum</name>
    <dbReference type="NCBI Taxonomy" id="344165"/>
    <lineage>
        <taxon>Bacteria</taxon>
        <taxon>Bacillati</taxon>
        <taxon>Actinomycetota</taxon>
        <taxon>Actinomycetes</taxon>
        <taxon>Micrococcales</taxon>
        <taxon>Microbacteriaceae</taxon>
        <taxon>Microbacterium</taxon>
    </lineage>
</organism>
<evidence type="ECO:0000259" key="2">
    <source>
        <dbReference type="Pfam" id="PF01757"/>
    </source>
</evidence>
<dbReference type="Pfam" id="PF01757">
    <property type="entry name" value="Acyl_transf_3"/>
    <property type="match status" value="1"/>
</dbReference>
<proteinExistence type="predicted"/>
<keyword evidence="3" id="KW-0012">Acyltransferase</keyword>
<evidence type="ECO:0000313" key="4">
    <source>
        <dbReference type="Proteomes" id="UP001500326"/>
    </source>
</evidence>
<dbReference type="PANTHER" id="PTHR23028:SF53">
    <property type="entry name" value="ACYL_TRANSF_3 DOMAIN-CONTAINING PROTEIN"/>
    <property type="match status" value="1"/>
</dbReference>
<feature type="transmembrane region" description="Helical" evidence="1">
    <location>
        <begin position="216"/>
        <end position="234"/>
    </location>
</feature>
<keyword evidence="4" id="KW-1185">Reference proteome</keyword>